<dbReference type="PANTHER" id="PTHR46566">
    <property type="entry name" value="1-PHOSPHOFRUCTOKINASE-RELATED"/>
    <property type="match status" value="1"/>
</dbReference>
<protein>
    <submittedName>
        <fullName evidence="9">Phosphofructokinase</fullName>
    </submittedName>
</protein>
<evidence type="ECO:0000256" key="2">
    <source>
        <dbReference type="ARBA" id="ARBA00022679"/>
    </source>
</evidence>
<keyword evidence="2 6" id="KW-0808">Transferase</keyword>
<organism evidence="9 10">
    <name type="scientific">Kibdelosporangium persicum</name>
    <dbReference type="NCBI Taxonomy" id="2698649"/>
    <lineage>
        <taxon>Bacteria</taxon>
        <taxon>Bacillati</taxon>
        <taxon>Actinomycetota</taxon>
        <taxon>Actinomycetes</taxon>
        <taxon>Pseudonocardiales</taxon>
        <taxon>Pseudonocardiaceae</taxon>
        <taxon>Kibdelosporangium</taxon>
    </lineage>
</organism>
<dbReference type="Proteomes" id="UP000763557">
    <property type="component" value="Unassembled WGS sequence"/>
</dbReference>
<dbReference type="Pfam" id="PF00294">
    <property type="entry name" value="PfkB"/>
    <property type="match status" value="1"/>
</dbReference>
<evidence type="ECO:0000256" key="4">
    <source>
        <dbReference type="ARBA" id="ARBA00022777"/>
    </source>
</evidence>
<keyword evidence="4" id="KW-0418">Kinase</keyword>
<sequence>MWDRLSGYSKAVNEPKGHVVVFAPSPQLTVTVEELHGTPDLHLHPGGQGVWQARMIAALGTRVVLCCCFGGETGEVLRHLVGGEGIEVRERPVAARNGGYVHDRRDGQREEIAEMLPDALTRHELDDLYELTLLSALEAGVAVLSGASDEPNRQVVPASMYERLTKDLTSNGCKVVVDLSADRLAAALEGGPTVVKVSHEELLSDGRASDDSVPALLKAARDIAAKGVHLVVISRAAEPALVLLDGEAFLLDAPSLEPVDSRGGGDSMTAALAAGLAQGMDQTEALRLGAAAGVINVTRHGLGTGGDQAVRTLSERVSLRRIDTEKPDTGKPDTGKSDTGNEDG</sequence>
<evidence type="ECO:0000256" key="7">
    <source>
        <dbReference type="SAM" id="MobiDB-lite"/>
    </source>
</evidence>
<dbReference type="InterPro" id="IPR029056">
    <property type="entry name" value="Ribokinase-like"/>
</dbReference>
<evidence type="ECO:0000256" key="5">
    <source>
        <dbReference type="ARBA" id="ARBA00022840"/>
    </source>
</evidence>
<name>A0ABX2F1K4_9PSEU</name>
<comment type="similarity">
    <text evidence="1">Belongs to the carbohydrate kinase PfkB family.</text>
</comment>
<evidence type="ECO:0000256" key="3">
    <source>
        <dbReference type="ARBA" id="ARBA00022741"/>
    </source>
</evidence>
<dbReference type="PANTHER" id="PTHR46566:SF2">
    <property type="entry name" value="ATP-DEPENDENT 6-PHOSPHOFRUCTOKINASE ISOZYME 2"/>
    <property type="match status" value="1"/>
</dbReference>
<dbReference type="SUPFAM" id="SSF53613">
    <property type="entry name" value="Ribokinase-like"/>
    <property type="match status" value="1"/>
</dbReference>
<evidence type="ECO:0000313" key="10">
    <source>
        <dbReference type="Proteomes" id="UP000763557"/>
    </source>
</evidence>
<evidence type="ECO:0000259" key="8">
    <source>
        <dbReference type="Pfam" id="PF00294"/>
    </source>
</evidence>
<dbReference type="PIRSF" id="PIRSF000535">
    <property type="entry name" value="1PFK/6PFK/LacC"/>
    <property type="match status" value="1"/>
</dbReference>
<feature type="region of interest" description="Disordered" evidence="7">
    <location>
        <begin position="314"/>
        <end position="344"/>
    </location>
</feature>
<evidence type="ECO:0000256" key="1">
    <source>
        <dbReference type="ARBA" id="ARBA00010688"/>
    </source>
</evidence>
<dbReference type="InterPro" id="IPR002173">
    <property type="entry name" value="Carboh/pur_kinase_PfkB_CS"/>
</dbReference>
<dbReference type="InterPro" id="IPR011611">
    <property type="entry name" value="PfkB_dom"/>
</dbReference>
<keyword evidence="3" id="KW-0547">Nucleotide-binding</keyword>
<reference evidence="9 10" key="1">
    <citation type="submission" date="2020-01" db="EMBL/GenBank/DDBJ databases">
        <title>Kibdelosporangium persica a novel Actinomycetes from a hot desert in Iran.</title>
        <authorList>
            <person name="Safaei N."/>
            <person name="Zaburannyi N."/>
            <person name="Mueller R."/>
            <person name="Wink J."/>
        </authorList>
    </citation>
    <scope>NUCLEOTIDE SEQUENCE [LARGE SCALE GENOMIC DNA]</scope>
    <source>
        <strain evidence="9 10">4NS15</strain>
    </source>
</reference>
<dbReference type="EMBL" id="JAAATY010000005">
    <property type="protein sequence ID" value="NRN65211.1"/>
    <property type="molecule type" value="Genomic_DNA"/>
</dbReference>
<evidence type="ECO:0000256" key="6">
    <source>
        <dbReference type="PIRNR" id="PIRNR000535"/>
    </source>
</evidence>
<keyword evidence="10" id="KW-1185">Reference proteome</keyword>
<dbReference type="Gene3D" id="3.40.1190.20">
    <property type="match status" value="1"/>
</dbReference>
<accession>A0ABX2F1K4</accession>
<comment type="caution">
    <text evidence="9">The sequence shown here is derived from an EMBL/GenBank/DDBJ whole genome shotgun (WGS) entry which is preliminary data.</text>
</comment>
<feature type="domain" description="Carbohydrate kinase PfkB" evidence="8">
    <location>
        <begin position="33"/>
        <end position="304"/>
    </location>
</feature>
<keyword evidence="5" id="KW-0067">ATP-binding</keyword>
<feature type="compositionally biased region" description="Basic and acidic residues" evidence="7">
    <location>
        <begin position="314"/>
        <end position="336"/>
    </location>
</feature>
<dbReference type="InterPro" id="IPR017583">
    <property type="entry name" value="Tagatose/fructose_Pkinase"/>
</dbReference>
<evidence type="ECO:0000313" key="9">
    <source>
        <dbReference type="EMBL" id="NRN65211.1"/>
    </source>
</evidence>
<proteinExistence type="inferred from homology"/>
<gene>
    <name evidence="9" type="ORF">GC106_24210</name>
</gene>
<dbReference type="PROSITE" id="PS00584">
    <property type="entry name" value="PFKB_KINASES_2"/>
    <property type="match status" value="1"/>
</dbReference>